<dbReference type="EMBL" id="JBHSIM010000020">
    <property type="protein sequence ID" value="MFC4832800.1"/>
    <property type="molecule type" value="Genomic_DNA"/>
</dbReference>
<dbReference type="RefSeq" id="WP_274188292.1">
    <property type="nucleotide sequence ID" value="NZ_BAABHN010000020.1"/>
</dbReference>
<keyword evidence="3" id="KW-0436">Ligase</keyword>
<protein>
    <submittedName>
        <fullName evidence="3">RimK family alpha-L-glutamate ligase</fullName>
    </submittedName>
</protein>
<reference evidence="4" key="1">
    <citation type="journal article" date="2019" name="Int. J. Syst. Evol. Microbiol.">
        <title>The Global Catalogue of Microorganisms (GCM) 10K type strain sequencing project: providing services to taxonomists for standard genome sequencing and annotation.</title>
        <authorList>
            <consortium name="The Broad Institute Genomics Platform"/>
            <consortium name="The Broad Institute Genome Sequencing Center for Infectious Disease"/>
            <person name="Wu L."/>
            <person name="Ma J."/>
        </authorList>
    </citation>
    <scope>NUCLEOTIDE SEQUENCE [LARGE SCALE GENOMIC DNA]</scope>
    <source>
        <strain evidence="4">CCUG 50347</strain>
    </source>
</reference>
<feature type="domain" description="ATP-grasp" evidence="2">
    <location>
        <begin position="96"/>
        <end position="282"/>
    </location>
</feature>
<sequence>MTRVVVAGSRVRSERSEIETRPLVDALAARGVDATDAPWDDDAVDWGGADLVAVRTTWDYTERRDDFLAWAGGVDATTRLVNPLAVLTWNSHKRYLAELAEAGVPVVPTTLLDAGSAVPDDLGSGALVVKPAVSAGGRGTHLGTSQDLHDTVADLLAGGDVLVQPAVESIGRDGEVSLIRIGATWSHAVRKLPAAGGFLVHEKHGGVLEDHTPTSREVEVAEAALAQAPAAPDTLVAARVDLVRLDGEPVVMELELIEPELFLRRAPGAPDRLAEALLAVVRGTGLSAWGPR</sequence>
<evidence type="ECO:0000256" key="1">
    <source>
        <dbReference type="PROSITE-ProRule" id="PRU00409"/>
    </source>
</evidence>
<evidence type="ECO:0000259" key="2">
    <source>
        <dbReference type="PROSITE" id="PS50975"/>
    </source>
</evidence>
<comment type="caution">
    <text evidence="3">The sequence shown here is derived from an EMBL/GenBank/DDBJ whole genome shotgun (WGS) entry which is preliminary data.</text>
</comment>
<name>A0ABV9RGB8_9PSEU</name>
<dbReference type="GO" id="GO:0016874">
    <property type="term" value="F:ligase activity"/>
    <property type="evidence" value="ECO:0007669"/>
    <property type="project" value="UniProtKB-KW"/>
</dbReference>
<keyword evidence="4" id="KW-1185">Reference proteome</keyword>
<accession>A0ABV9RGB8</accession>
<evidence type="ECO:0000313" key="4">
    <source>
        <dbReference type="Proteomes" id="UP001595909"/>
    </source>
</evidence>
<gene>
    <name evidence="3" type="ORF">ACFPEL_10290</name>
</gene>
<dbReference type="PROSITE" id="PS50975">
    <property type="entry name" value="ATP_GRASP"/>
    <property type="match status" value="1"/>
</dbReference>
<dbReference type="Proteomes" id="UP001595909">
    <property type="component" value="Unassembled WGS sequence"/>
</dbReference>
<keyword evidence="1" id="KW-0067">ATP-binding</keyword>
<organism evidence="3 4">
    <name type="scientific">Actinomycetospora chibensis</name>
    <dbReference type="NCBI Taxonomy" id="663606"/>
    <lineage>
        <taxon>Bacteria</taxon>
        <taxon>Bacillati</taxon>
        <taxon>Actinomycetota</taxon>
        <taxon>Actinomycetes</taxon>
        <taxon>Pseudonocardiales</taxon>
        <taxon>Pseudonocardiaceae</taxon>
        <taxon>Actinomycetospora</taxon>
    </lineage>
</organism>
<dbReference type="SUPFAM" id="SSF56059">
    <property type="entry name" value="Glutathione synthetase ATP-binding domain-like"/>
    <property type="match status" value="1"/>
</dbReference>
<keyword evidence="1" id="KW-0547">Nucleotide-binding</keyword>
<dbReference type="InterPro" id="IPR011761">
    <property type="entry name" value="ATP-grasp"/>
</dbReference>
<proteinExistence type="predicted"/>
<evidence type="ECO:0000313" key="3">
    <source>
        <dbReference type="EMBL" id="MFC4832800.1"/>
    </source>
</evidence>
<dbReference type="PANTHER" id="PTHR39217">
    <property type="match status" value="1"/>
</dbReference>
<dbReference type="PANTHER" id="PTHR39217:SF1">
    <property type="entry name" value="GLUTATHIONE SYNTHETASE"/>
    <property type="match status" value="1"/>
</dbReference>
<dbReference type="InterPro" id="IPR053191">
    <property type="entry name" value="DcsG_Biosynth_Enzyme"/>
</dbReference>